<gene>
    <name evidence="1" type="ORF">UCRPA7_2832</name>
</gene>
<evidence type="ECO:0000313" key="2">
    <source>
        <dbReference type="Proteomes" id="UP000014074"/>
    </source>
</evidence>
<dbReference type="Proteomes" id="UP000014074">
    <property type="component" value="Unassembled WGS sequence"/>
</dbReference>
<name>R8BQT8_PHAM7</name>
<dbReference type="KEGG" id="tmn:UCRPA7_2832"/>
<dbReference type="HOGENOM" id="CLU_906520_0_0_1"/>
<dbReference type="EMBL" id="KB932984">
    <property type="protein sequence ID" value="EOO01694.1"/>
    <property type="molecule type" value="Genomic_DNA"/>
</dbReference>
<dbReference type="GeneID" id="19323121"/>
<accession>R8BQT8</accession>
<reference evidence="2" key="1">
    <citation type="journal article" date="2013" name="Genome Announc.">
        <title>Draft genome sequence of the ascomycete Phaeoacremonium aleophilum strain UCR-PA7, a causal agent of the esca disease complex in grapevines.</title>
        <authorList>
            <person name="Blanco-Ulate B."/>
            <person name="Rolshausen P."/>
            <person name="Cantu D."/>
        </authorList>
    </citation>
    <scope>NUCLEOTIDE SEQUENCE [LARGE SCALE GENOMIC DNA]</scope>
    <source>
        <strain evidence="2">UCR-PA7</strain>
    </source>
</reference>
<sequence>MVFVSSMCLAEAYTGNLTAAEAHLKGLFELIDAQEPSYSAKVEDDEYDARDYESLDRCVKNTHNFSAAVVASLPDTRLSILRQYGFPIEVGSRLGEGFSVVTFLPYFSTWAGRRIVNPTISINALREMTKFMAPRLPLPYHPIIEGVEVRLYMEMTRQIPLPADGTENLLDIDRDAGYVPRRSAFVIACSFYFCTLIGEWHVERMRVSPCWHHLFDMLKRDVDQTRGALQIKGLRRDFWLWKVLVGAIGIVTMDRQSSRRTFDNGASHDDDSLLNLKVWFFDRLRAWSRASGITDWSRASQALSNVVWTDKFCYGASPEAVFLEALRYDDIP</sequence>
<evidence type="ECO:0000313" key="1">
    <source>
        <dbReference type="EMBL" id="EOO01694.1"/>
    </source>
</evidence>
<dbReference type="eggNOG" id="ENOG502SNV5">
    <property type="taxonomic scope" value="Eukaryota"/>
</dbReference>
<protein>
    <submittedName>
        <fullName evidence="1">Uncharacterized protein</fullName>
    </submittedName>
</protein>
<dbReference type="RefSeq" id="XP_007913636.1">
    <property type="nucleotide sequence ID" value="XM_007915445.1"/>
</dbReference>
<proteinExistence type="predicted"/>
<dbReference type="AlphaFoldDB" id="R8BQT8"/>
<keyword evidence="2" id="KW-1185">Reference proteome</keyword>
<organism evidence="1 2">
    <name type="scientific">Phaeoacremonium minimum (strain UCR-PA7)</name>
    <name type="common">Esca disease fungus</name>
    <name type="synonym">Togninia minima</name>
    <dbReference type="NCBI Taxonomy" id="1286976"/>
    <lineage>
        <taxon>Eukaryota</taxon>
        <taxon>Fungi</taxon>
        <taxon>Dikarya</taxon>
        <taxon>Ascomycota</taxon>
        <taxon>Pezizomycotina</taxon>
        <taxon>Sordariomycetes</taxon>
        <taxon>Sordariomycetidae</taxon>
        <taxon>Togniniales</taxon>
        <taxon>Togniniaceae</taxon>
        <taxon>Phaeoacremonium</taxon>
    </lineage>
</organism>
<dbReference type="OrthoDB" id="5419315at2759"/>